<evidence type="ECO:0000313" key="2">
    <source>
        <dbReference type="Proteomes" id="UP000218615"/>
    </source>
</evidence>
<dbReference type="Proteomes" id="UP000218615">
    <property type="component" value="Unassembled WGS sequence"/>
</dbReference>
<dbReference type="RefSeq" id="WP_096206488.1">
    <property type="nucleotide sequence ID" value="NZ_FZMP01000196.1"/>
</dbReference>
<dbReference type="AlphaFoldDB" id="A0A284VRG6"/>
<dbReference type="STRING" id="1392998.ANME2D_01473"/>
<gene>
    <name evidence="1" type="ORF">MNV_50121</name>
</gene>
<name>A0A284VRG6_9EURY</name>
<keyword evidence="2" id="KW-1185">Reference proteome</keyword>
<protein>
    <submittedName>
        <fullName evidence="1">Uncharacterized protein</fullName>
    </submittedName>
</protein>
<evidence type="ECO:0000313" key="1">
    <source>
        <dbReference type="EMBL" id="SNQ61862.1"/>
    </source>
</evidence>
<accession>A0A284VRG6</accession>
<dbReference type="EMBL" id="FZMP01000196">
    <property type="protein sequence ID" value="SNQ61862.1"/>
    <property type="molecule type" value="Genomic_DNA"/>
</dbReference>
<organism evidence="1 2">
    <name type="scientific">Candidatus Methanoperedens nitratireducens</name>
    <dbReference type="NCBI Taxonomy" id="1392998"/>
    <lineage>
        <taxon>Archaea</taxon>
        <taxon>Methanobacteriati</taxon>
        <taxon>Methanobacteriota</taxon>
        <taxon>Stenosarchaea group</taxon>
        <taxon>Methanomicrobia</taxon>
        <taxon>Methanosarcinales</taxon>
        <taxon>ANME-2 cluster</taxon>
        <taxon>Candidatus Methanoperedentaceae</taxon>
        <taxon>Candidatus Methanoperedens</taxon>
    </lineage>
</organism>
<proteinExistence type="predicted"/>
<dbReference type="OrthoDB" id="145519at2157"/>
<reference evidence="2" key="1">
    <citation type="submission" date="2017-06" db="EMBL/GenBank/DDBJ databases">
        <authorList>
            <person name="Cremers G."/>
        </authorList>
    </citation>
    <scope>NUCLEOTIDE SEQUENCE [LARGE SCALE GENOMIC DNA]</scope>
</reference>
<sequence length="119" mass="14005">MLPDNIDPEIVRLFPSTKSGVVERGLWRIPVFFDKSFGKNRGCIRLRRYIVHMAETGETKEAMMSKTMEIYNEFSGLIDRYPADEDTNRRRRDQLDKYMQEFVDEVTELIAEGDSTQVY</sequence>